<keyword evidence="7 11" id="KW-0663">Pyridoxal phosphate</keyword>
<dbReference type="GO" id="GO:0004834">
    <property type="term" value="F:tryptophan synthase activity"/>
    <property type="evidence" value="ECO:0007669"/>
    <property type="project" value="UniProtKB-UniRule"/>
</dbReference>
<evidence type="ECO:0000256" key="7">
    <source>
        <dbReference type="ARBA" id="ARBA00022898"/>
    </source>
</evidence>
<dbReference type="PROSITE" id="PS00168">
    <property type="entry name" value="TRP_SYNTHASE_BETA"/>
    <property type="match status" value="1"/>
</dbReference>
<feature type="modified residue" description="N6-(pyridoxal phosphate)lysine" evidence="11">
    <location>
        <position position="93"/>
    </location>
</feature>
<evidence type="ECO:0000256" key="10">
    <source>
        <dbReference type="ARBA" id="ARBA00049047"/>
    </source>
</evidence>
<evidence type="ECO:0000313" key="13">
    <source>
        <dbReference type="EMBL" id="SFM84655.1"/>
    </source>
</evidence>
<dbReference type="FunFam" id="3.40.50.1100:FF:000004">
    <property type="entry name" value="Tryptophan synthase beta chain"/>
    <property type="match status" value="1"/>
</dbReference>
<evidence type="ECO:0000256" key="2">
    <source>
        <dbReference type="ARBA" id="ARBA00004733"/>
    </source>
</evidence>
<reference evidence="13 14" key="1">
    <citation type="submission" date="2016-10" db="EMBL/GenBank/DDBJ databases">
        <authorList>
            <person name="de Groot N.N."/>
        </authorList>
    </citation>
    <scope>NUCLEOTIDE SEQUENCE [LARGE SCALE GENOMIC DNA]</scope>
    <source>
        <strain evidence="13 14">DSM 9990</strain>
    </source>
</reference>
<evidence type="ECO:0000256" key="4">
    <source>
        <dbReference type="ARBA" id="ARBA00011270"/>
    </source>
</evidence>
<keyword evidence="5 11" id="KW-0028">Amino-acid biosynthesis</keyword>
<dbReference type="Proteomes" id="UP000199611">
    <property type="component" value="Unassembled WGS sequence"/>
</dbReference>
<sequence length="400" mass="43619">MRLVRGVPDERGHFGPYGGRYVAESLMPALLELEEAFYAAKDDREFLDEYVYYLTHYVGRPTPLYFASRLTDYLGGARIFLKREDLAHTGAHKINNTIGQALLARKMGKSRIIAETGAGQHGVATATAAALFGMECRIFMGTEDIKRQAPNVRRMELLGAEVVPVESGTGTLKDAMNEAMRYWVTTVRNTFYVIGSVAGPHPYPVMVREFQKVIGQETRSQILEQIGRLPDILVACVGGGSNAMGLFYEFLEDPVEMVGVEAAGKGIETGEHAATLNAGEIGVLHGSKSYVLQNEDGQIKEAHSVSAGLDYPGVGPEHAYLKEIGRVKYTAVRDDEALEAFHLLARTEGILPALESSHALAYAMQMAKTMDPEKIIVVNLSGRGDKDLDIVLSASGRAHS</sequence>
<dbReference type="STRING" id="39841.SAMN05660836_01670"/>
<dbReference type="EMBL" id="FOUU01000005">
    <property type="protein sequence ID" value="SFM84655.1"/>
    <property type="molecule type" value="Genomic_DNA"/>
</dbReference>
<name>A0A1I4U6Z1_9BACT</name>
<dbReference type="InterPro" id="IPR036052">
    <property type="entry name" value="TrpB-like_PALP_sf"/>
</dbReference>
<dbReference type="NCBIfam" id="TIGR00263">
    <property type="entry name" value="trpB"/>
    <property type="match status" value="1"/>
</dbReference>
<dbReference type="FunFam" id="3.40.50.1100:FF:000001">
    <property type="entry name" value="Tryptophan synthase beta chain"/>
    <property type="match status" value="1"/>
</dbReference>
<comment type="function">
    <text evidence="11">The beta subunit is responsible for the synthesis of L-tryptophan from indole and L-serine.</text>
</comment>
<evidence type="ECO:0000313" key="14">
    <source>
        <dbReference type="Proteomes" id="UP000199611"/>
    </source>
</evidence>
<keyword evidence="14" id="KW-1185">Reference proteome</keyword>
<evidence type="ECO:0000256" key="11">
    <source>
        <dbReference type="HAMAP-Rule" id="MF_00133"/>
    </source>
</evidence>
<dbReference type="InterPro" id="IPR023026">
    <property type="entry name" value="Trp_synth_beta/beta-like"/>
</dbReference>
<keyword evidence="6 11" id="KW-0822">Tryptophan biosynthesis</keyword>
<dbReference type="OrthoDB" id="9766131at2"/>
<comment type="similarity">
    <text evidence="3 11">Belongs to the TrpB family.</text>
</comment>
<dbReference type="Gene3D" id="3.40.50.1100">
    <property type="match status" value="2"/>
</dbReference>
<protein>
    <recommendedName>
        <fullName evidence="11">Tryptophan synthase beta chain</fullName>
        <ecNumber evidence="11">4.2.1.20</ecNumber>
    </recommendedName>
</protein>
<organism evidence="13 14">
    <name type="scientific">Thermodesulforhabdus norvegica</name>
    <dbReference type="NCBI Taxonomy" id="39841"/>
    <lineage>
        <taxon>Bacteria</taxon>
        <taxon>Pseudomonadati</taxon>
        <taxon>Thermodesulfobacteriota</taxon>
        <taxon>Syntrophobacteria</taxon>
        <taxon>Syntrophobacterales</taxon>
        <taxon>Thermodesulforhabdaceae</taxon>
        <taxon>Thermodesulforhabdus</taxon>
    </lineage>
</organism>
<accession>A0A1I4U6Z1</accession>
<dbReference type="PIRSF" id="PIRSF001413">
    <property type="entry name" value="Trp_syn_beta"/>
    <property type="match status" value="1"/>
</dbReference>
<evidence type="ECO:0000256" key="9">
    <source>
        <dbReference type="ARBA" id="ARBA00023239"/>
    </source>
</evidence>
<dbReference type="GO" id="GO:0005737">
    <property type="term" value="C:cytoplasm"/>
    <property type="evidence" value="ECO:0007669"/>
    <property type="project" value="TreeGrafter"/>
</dbReference>
<dbReference type="SUPFAM" id="SSF53686">
    <property type="entry name" value="Tryptophan synthase beta subunit-like PLP-dependent enzymes"/>
    <property type="match status" value="1"/>
</dbReference>
<evidence type="ECO:0000259" key="12">
    <source>
        <dbReference type="Pfam" id="PF00291"/>
    </source>
</evidence>
<proteinExistence type="inferred from homology"/>
<dbReference type="InterPro" id="IPR001926">
    <property type="entry name" value="TrpB-like_PALP"/>
</dbReference>
<feature type="domain" description="Tryptophan synthase beta chain-like PALP" evidence="12">
    <location>
        <begin position="59"/>
        <end position="382"/>
    </location>
</feature>
<keyword evidence="9 11" id="KW-0456">Lyase</keyword>
<comment type="pathway">
    <text evidence="2 11">Amino-acid biosynthesis; L-tryptophan biosynthesis; L-tryptophan from chorismate: step 5/5.</text>
</comment>
<evidence type="ECO:0000256" key="3">
    <source>
        <dbReference type="ARBA" id="ARBA00009982"/>
    </source>
</evidence>
<evidence type="ECO:0000256" key="5">
    <source>
        <dbReference type="ARBA" id="ARBA00022605"/>
    </source>
</evidence>
<evidence type="ECO:0000256" key="8">
    <source>
        <dbReference type="ARBA" id="ARBA00023141"/>
    </source>
</evidence>
<dbReference type="InterPro" id="IPR006654">
    <property type="entry name" value="Trp_synth_beta"/>
</dbReference>
<dbReference type="CDD" id="cd06446">
    <property type="entry name" value="Trp-synth_B"/>
    <property type="match status" value="1"/>
</dbReference>
<dbReference type="PANTHER" id="PTHR48077:SF3">
    <property type="entry name" value="TRYPTOPHAN SYNTHASE"/>
    <property type="match status" value="1"/>
</dbReference>
<comment type="cofactor">
    <cofactor evidence="1 11">
        <name>pyridoxal 5'-phosphate</name>
        <dbReference type="ChEBI" id="CHEBI:597326"/>
    </cofactor>
</comment>
<dbReference type="Pfam" id="PF00291">
    <property type="entry name" value="PALP"/>
    <property type="match status" value="1"/>
</dbReference>
<evidence type="ECO:0000256" key="6">
    <source>
        <dbReference type="ARBA" id="ARBA00022822"/>
    </source>
</evidence>
<dbReference type="AlphaFoldDB" id="A0A1I4U6Z1"/>
<evidence type="ECO:0000256" key="1">
    <source>
        <dbReference type="ARBA" id="ARBA00001933"/>
    </source>
</evidence>
<dbReference type="PANTHER" id="PTHR48077">
    <property type="entry name" value="TRYPTOPHAN SYNTHASE-RELATED"/>
    <property type="match status" value="1"/>
</dbReference>
<comment type="catalytic activity">
    <reaction evidence="10 11">
        <text>(1S,2R)-1-C-(indol-3-yl)glycerol 3-phosphate + L-serine = D-glyceraldehyde 3-phosphate + L-tryptophan + H2O</text>
        <dbReference type="Rhea" id="RHEA:10532"/>
        <dbReference type="ChEBI" id="CHEBI:15377"/>
        <dbReference type="ChEBI" id="CHEBI:33384"/>
        <dbReference type="ChEBI" id="CHEBI:57912"/>
        <dbReference type="ChEBI" id="CHEBI:58866"/>
        <dbReference type="ChEBI" id="CHEBI:59776"/>
        <dbReference type="EC" id="4.2.1.20"/>
    </reaction>
</comment>
<dbReference type="RefSeq" id="WP_093394956.1">
    <property type="nucleotide sequence ID" value="NZ_FOUU01000005.1"/>
</dbReference>
<keyword evidence="8 11" id="KW-0057">Aromatic amino acid biosynthesis</keyword>
<comment type="subunit">
    <text evidence="4 11">Tetramer of two alpha and two beta chains.</text>
</comment>
<dbReference type="HAMAP" id="MF_00133">
    <property type="entry name" value="Trp_synth_beta"/>
    <property type="match status" value="1"/>
</dbReference>
<dbReference type="EC" id="4.2.1.20" evidence="11"/>
<dbReference type="InterPro" id="IPR006653">
    <property type="entry name" value="Trp_synth_b_CS"/>
</dbReference>
<gene>
    <name evidence="11" type="primary">trpB</name>
    <name evidence="13" type="ORF">SAMN05660836_01670</name>
</gene>
<dbReference type="UniPathway" id="UPA00035">
    <property type="reaction ID" value="UER00044"/>
</dbReference>